<sequence length="166" mass="18523">MGGTLGAAGASIASAGSNASQITGRNNNSFKGILDNLESQILQLRSELEFNKKEVQLLGQDKVYVEQNADQRTKEIQKYLSIELQRLDEGIQKHSTKQKAENSRFQAQIGTCKEIRQDLDEQIQTIKARIINVENHLGVNKNQNGSLISNHQKGHSPARSQYSQYN</sequence>
<dbReference type="Proteomes" id="UP000039865">
    <property type="component" value="Unassembled WGS sequence"/>
</dbReference>
<feature type="compositionally biased region" description="Polar residues" evidence="2">
    <location>
        <begin position="142"/>
        <end position="151"/>
    </location>
</feature>
<organism evidence="3 4">
    <name type="scientific">Stylonychia lemnae</name>
    <name type="common">Ciliate</name>
    <dbReference type="NCBI Taxonomy" id="5949"/>
    <lineage>
        <taxon>Eukaryota</taxon>
        <taxon>Sar</taxon>
        <taxon>Alveolata</taxon>
        <taxon>Ciliophora</taxon>
        <taxon>Intramacronucleata</taxon>
        <taxon>Spirotrichea</taxon>
        <taxon>Stichotrichia</taxon>
        <taxon>Sporadotrichida</taxon>
        <taxon>Oxytrichidae</taxon>
        <taxon>Stylonychinae</taxon>
        <taxon>Stylonychia</taxon>
    </lineage>
</organism>
<evidence type="ECO:0000256" key="2">
    <source>
        <dbReference type="SAM" id="MobiDB-lite"/>
    </source>
</evidence>
<evidence type="ECO:0000256" key="1">
    <source>
        <dbReference type="SAM" id="Coils"/>
    </source>
</evidence>
<protein>
    <submittedName>
        <fullName evidence="3">Uncharacterized protein</fullName>
    </submittedName>
</protein>
<feature type="region of interest" description="Disordered" evidence="2">
    <location>
        <begin position="142"/>
        <end position="166"/>
    </location>
</feature>
<gene>
    <name evidence="3" type="primary">Contig6375.g6827</name>
    <name evidence="3" type="ORF">STYLEM_921</name>
</gene>
<reference evidence="3 4" key="1">
    <citation type="submission" date="2014-06" db="EMBL/GenBank/DDBJ databases">
        <authorList>
            <person name="Swart Estienne"/>
        </authorList>
    </citation>
    <scope>NUCLEOTIDE SEQUENCE [LARGE SCALE GENOMIC DNA]</scope>
    <source>
        <strain evidence="3 4">130c</strain>
    </source>
</reference>
<dbReference type="InParanoid" id="A0A077ZRK7"/>
<evidence type="ECO:0000313" key="3">
    <source>
        <dbReference type="EMBL" id="CDW71970.1"/>
    </source>
</evidence>
<dbReference type="EMBL" id="CCKQ01000871">
    <property type="protein sequence ID" value="CDW71970.1"/>
    <property type="molecule type" value="Genomic_DNA"/>
</dbReference>
<name>A0A077ZRK7_STYLE</name>
<accession>A0A077ZRK7</accession>
<keyword evidence="1" id="KW-0175">Coiled coil</keyword>
<keyword evidence="4" id="KW-1185">Reference proteome</keyword>
<dbReference type="AlphaFoldDB" id="A0A077ZRK7"/>
<feature type="coiled-coil region" evidence="1">
    <location>
        <begin position="27"/>
        <end position="54"/>
    </location>
</feature>
<evidence type="ECO:0000313" key="4">
    <source>
        <dbReference type="Proteomes" id="UP000039865"/>
    </source>
</evidence>
<proteinExistence type="predicted"/>